<dbReference type="InterPro" id="IPR003582">
    <property type="entry name" value="ShKT_dom"/>
</dbReference>
<feature type="region of interest" description="Disordered" evidence="8">
    <location>
        <begin position="263"/>
        <end position="284"/>
    </location>
</feature>
<dbReference type="InterPro" id="IPR021190">
    <property type="entry name" value="Pept_M10A"/>
</dbReference>
<evidence type="ECO:0000256" key="1">
    <source>
        <dbReference type="ARBA" id="ARBA00010370"/>
    </source>
</evidence>
<evidence type="ECO:0000256" key="7">
    <source>
        <dbReference type="PROSITE-ProRule" id="PRU01005"/>
    </source>
</evidence>
<dbReference type="Proteomes" id="UP001652625">
    <property type="component" value="Chromosome 10"/>
</dbReference>
<dbReference type="Gene3D" id="3.40.390.10">
    <property type="entry name" value="Collagenase (Catalytic Domain)"/>
    <property type="match status" value="1"/>
</dbReference>
<proteinExistence type="inferred from homology"/>
<evidence type="ECO:0000256" key="5">
    <source>
        <dbReference type="ARBA" id="ARBA00022833"/>
    </source>
</evidence>
<dbReference type="InterPro" id="IPR001818">
    <property type="entry name" value="Pept_M10_metallopeptidase"/>
</dbReference>
<comment type="caution">
    <text evidence="7">Lacks conserved residue(s) required for the propagation of feature annotation.</text>
</comment>
<evidence type="ECO:0000256" key="8">
    <source>
        <dbReference type="SAM" id="MobiDB-lite"/>
    </source>
</evidence>
<sequence>MIRKMYSLIVLVLSFLSINGLVLHNKIEESEAEKMLISLGYYNPFAFDASSNLTEAIKDYQSFYNLPKTGELDQSTAEIMNKPRCGNPDKVHSSHGYYLLWHTKWPTKSLTYKFENTGADLPPKTVKDTVRKAFNMWSSVTPLTFTEVTDRRGHINIGFYSGTHGDGGDFFGPGGTLAHAFYPQNGNLHFDENENWVVNQRGTDLLEIAVHEIGHAIGIQHSNIRGTIMFPTYFGYRPNLQLHDDDIKAVQALYGVGTGGIITPNPPTGAPPTGAPSTQSPPSGKCPYTEDKNKACFFWAQHGYCTSAKSDSLARMKSDCCNNCEKNALCDNKDKQCDSWANRGECKNNFVWMRENCSKACKECS</sequence>
<dbReference type="SUPFAM" id="SSF55486">
    <property type="entry name" value="Metalloproteases ('zincins'), catalytic domain"/>
    <property type="match status" value="1"/>
</dbReference>
<keyword evidence="9" id="KW-0732">Signal</keyword>
<feature type="compositionally biased region" description="Pro residues" evidence="8">
    <location>
        <begin position="264"/>
        <end position="274"/>
    </location>
</feature>
<protein>
    <submittedName>
        <fullName evidence="12">Matrilysin isoform X2</fullName>
    </submittedName>
</protein>
<keyword evidence="11" id="KW-1185">Reference proteome</keyword>
<feature type="domain" description="ShKT" evidence="10">
    <location>
        <begin position="330"/>
        <end position="364"/>
    </location>
</feature>
<evidence type="ECO:0000313" key="12">
    <source>
        <dbReference type="RefSeq" id="XP_065663956.1"/>
    </source>
</evidence>
<dbReference type="InterPro" id="IPR006026">
    <property type="entry name" value="Peptidase_Metallo"/>
</dbReference>
<dbReference type="Pfam" id="PF01549">
    <property type="entry name" value="ShK"/>
    <property type="match status" value="1"/>
</dbReference>
<dbReference type="SUPFAM" id="SSF47090">
    <property type="entry name" value="PGBD-like"/>
    <property type="match status" value="1"/>
</dbReference>
<feature type="chain" id="PRO_5047237046" evidence="9">
    <location>
        <begin position="21"/>
        <end position="365"/>
    </location>
</feature>
<evidence type="ECO:0000256" key="4">
    <source>
        <dbReference type="ARBA" id="ARBA00022801"/>
    </source>
</evidence>
<keyword evidence="3" id="KW-0479">Metal-binding</keyword>
<evidence type="ECO:0000256" key="3">
    <source>
        <dbReference type="ARBA" id="ARBA00022723"/>
    </source>
</evidence>
<dbReference type="GeneID" id="100201138"/>
<dbReference type="InterPro" id="IPR024079">
    <property type="entry name" value="MetalloPept_cat_dom_sf"/>
</dbReference>
<keyword evidence="4" id="KW-0378">Hydrolase</keyword>
<dbReference type="RefSeq" id="XP_065663956.1">
    <property type="nucleotide sequence ID" value="XM_065807884.1"/>
</dbReference>
<gene>
    <name evidence="12" type="primary">LOC100201138</name>
</gene>
<dbReference type="SMART" id="SM00235">
    <property type="entry name" value="ZnMc"/>
    <property type="match status" value="1"/>
</dbReference>
<dbReference type="InterPro" id="IPR036365">
    <property type="entry name" value="PGBD-like_sf"/>
</dbReference>
<dbReference type="PANTHER" id="PTHR10201:SF323">
    <property type="entry name" value="MATRIX METALLOPROTEINASE-21"/>
    <property type="match status" value="1"/>
</dbReference>
<dbReference type="Pfam" id="PF00413">
    <property type="entry name" value="Peptidase_M10"/>
    <property type="match status" value="1"/>
</dbReference>
<dbReference type="PRINTS" id="PR00138">
    <property type="entry name" value="MATRIXIN"/>
</dbReference>
<evidence type="ECO:0000256" key="6">
    <source>
        <dbReference type="ARBA" id="ARBA00023049"/>
    </source>
</evidence>
<keyword evidence="7" id="KW-1015">Disulfide bond</keyword>
<dbReference type="InterPro" id="IPR033739">
    <property type="entry name" value="M10A_MMP"/>
</dbReference>
<evidence type="ECO:0000256" key="2">
    <source>
        <dbReference type="ARBA" id="ARBA00022670"/>
    </source>
</evidence>
<evidence type="ECO:0000313" key="11">
    <source>
        <dbReference type="Proteomes" id="UP001652625"/>
    </source>
</evidence>
<keyword evidence="2" id="KW-0645">Protease</keyword>
<accession>A0ABM4CQ17</accession>
<dbReference type="CDD" id="cd04278">
    <property type="entry name" value="ZnMc_MMP"/>
    <property type="match status" value="1"/>
</dbReference>
<comment type="similarity">
    <text evidence="1">Belongs to the peptidase M10A family.</text>
</comment>
<feature type="disulfide bond" evidence="7">
    <location>
        <begin position="330"/>
        <end position="364"/>
    </location>
</feature>
<dbReference type="PANTHER" id="PTHR10201">
    <property type="entry name" value="MATRIX METALLOPROTEINASE"/>
    <property type="match status" value="1"/>
</dbReference>
<reference evidence="12" key="1">
    <citation type="submission" date="2025-08" db="UniProtKB">
        <authorList>
            <consortium name="RefSeq"/>
        </authorList>
    </citation>
    <scope>IDENTIFICATION</scope>
</reference>
<evidence type="ECO:0000259" key="10">
    <source>
        <dbReference type="PROSITE" id="PS51670"/>
    </source>
</evidence>
<dbReference type="PROSITE" id="PS51670">
    <property type="entry name" value="SHKT"/>
    <property type="match status" value="1"/>
</dbReference>
<feature type="signal peptide" evidence="9">
    <location>
        <begin position="1"/>
        <end position="20"/>
    </location>
</feature>
<keyword evidence="5" id="KW-0862">Zinc</keyword>
<evidence type="ECO:0000256" key="9">
    <source>
        <dbReference type="SAM" id="SignalP"/>
    </source>
</evidence>
<keyword evidence="6" id="KW-0482">Metalloprotease</keyword>
<dbReference type="InterPro" id="IPR002477">
    <property type="entry name" value="Peptidoglycan-bd-like"/>
</dbReference>
<dbReference type="SMART" id="SM00254">
    <property type="entry name" value="ShKT"/>
    <property type="match status" value="1"/>
</dbReference>
<dbReference type="Pfam" id="PF01471">
    <property type="entry name" value="PG_binding_1"/>
    <property type="match status" value="1"/>
</dbReference>
<name>A0ABM4CQ17_HYDVU</name>
<organism evidence="11 12">
    <name type="scientific">Hydra vulgaris</name>
    <name type="common">Hydra</name>
    <name type="synonym">Hydra attenuata</name>
    <dbReference type="NCBI Taxonomy" id="6087"/>
    <lineage>
        <taxon>Eukaryota</taxon>
        <taxon>Metazoa</taxon>
        <taxon>Cnidaria</taxon>
        <taxon>Hydrozoa</taxon>
        <taxon>Hydroidolina</taxon>
        <taxon>Anthoathecata</taxon>
        <taxon>Aplanulata</taxon>
        <taxon>Hydridae</taxon>
        <taxon>Hydra</taxon>
    </lineage>
</organism>